<reference evidence="2" key="1">
    <citation type="submission" date="2016-10" db="EMBL/GenBank/DDBJ databases">
        <authorList>
            <person name="Varghese N."/>
            <person name="Submissions S."/>
        </authorList>
    </citation>
    <scope>NUCLEOTIDE SEQUENCE [LARGE SCALE GENOMIC DNA]</scope>
    <source>
        <strain evidence="2">CGMCC 1.10223</strain>
    </source>
</reference>
<sequence length="376" mass="43006">MPNMLILSAMLLFFVCCIYGVSDLYMLSKGNSRTILLSDKQFAGKLTVPPDSTVKIESIIRQVYDFPIYLFKAIDHNSVVIISPDRSFSGNKLSMLWLEENKIKDIAGNVSYVINLLRKEKGLIYTQYGQDWDVKSAYLYDLSNSKISLYPYNAVESLLFISEDSYIGFDGESFNLLQDGGEKKRMLYSYEELSNLVAEKNDLKQSVDVQILLESLQLSYEQKDVYFLVQMNEKAVIYRFDVNKKNGITIMASGQGIEQFKVLGNGNLLLYGTIEGTKGLFMYDKNTATYKLLKEGVIWGIAVDEEQTRVAYFSGEDSKNNEIHVAYLEGNKLLYDTVIYRNLEGLPTLQWSKNDLFVSGRVINRTEFLRFTLNAW</sequence>
<proteinExistence type="predicted"/>
<gene>
    <name evidence="1" type="ORF">SAMN04487969_11175</name>
</gene>
<evidence type="ECO:0000313" key="2">
    <source>
        <dbReference type="Proteomes" id="UP000183410"/>
    </source>
</evidence>
<accession>A0A1I2F680</accession>
<dbReference type="SUPFAM" id="SSF69304">
    <property type="entry name" value="Tricorn protease N-terminal domain"/>
    <property type="match status" value="1"/>
</dbReference>
<organism evidence="1 2">
    <name type="scientific">Paenibacillus algorifonticola</name>
    <dbReference type="NCBI Taxonomy" id="684063"/>
    <lineage>
        <taxon>Bacteria</taxon>
        <taxon>Bacillati</taxon>
        <taxon>Bacillota</taxon>
        <taxon>Bacilli</taxon>
        <taxon>Bacillales</taxon>
        <taxon>Paenibacillaceae</taxon>
        <taxon>Paenibacillus</taxon>
    </lineage>
</organism>
<evidence type="ECO:0000313" key="1">
    <source>
        <dbReference type="EMBL" id="SFF00852.1"/>
    </source>
</evidence>
<protein>
    <recommendedName>
        <fullName evidence="3">TolB-like 6-blade propeller-like</fullName>
    </recommendedName>
</protein>
<dbReference type="AlphaFoldDB" id="A0A1I2F680"/>
<dbReference type="Proteomes" id="UP000183410">
    <property type="component" value="Unassembled WGS sequence"/>
</dbReference>
<name>A0A1I2F680_9BACL</name>
<evidence type="ECO:0008006" key="3">
    <source>
        <dbReference type="Google" id="ProtNLM"/>
    </source>
</evidence>
<keyword evidence="2" id="KW-1185">Reference proteome</keyword>
<dbReference type="EMBL" id="FONN01000011">
    <property type="protein sequence ID" value="SFF00852.1"/>
    <property type="molecule type" value="Genomic_DNA"/>
</dbReference>